<reference evidence="3" key="1">
    <citation type="submission" date="2023-12" db="EMBL/GenBank/DDBJ databases">
        <title>Novel species in genus Nocardioides.</title>
        <authorList>
            <person name="Zhou H."/>
        </authorList>
    </citation>
    <scope>NUCLEOTIDE SEQUENCE [LARGE SCALE GENOMIC DNA]</scope>
    <source>
        <strain evidence="3">HM61</strain>
    </source>
</reference>
<feature type="region of interest" description="Disordered" evidence="1">
    <location>
        <begin position="42"/>
        <end position="66"/>
    </location>
</feature>
<dbReference type="InterPro" id="IPR006311">
    <property type="entry name" value="TAT_signal"/>
</dbReference>
<evidence type="ECO:0000313" key="3">
    <source>
        <dbReference type="Proteomes" id="UP001327225"/>
    </source>
</evidence>
<gene>
    <name evidence="2" type="ORF">SHK19_21210</name>
</gene>
<accession>A0ABZ0ZRR5</accession>
<evidence type="ECO:0000256" key="1">
    <source>
        <dbReference type="SAM" id="MobiDB-lite"/>
    </source>
</evidence>
<dbReference type="EMBL" id="CP141059">
    <property type="protein sequence ID" value="WQQ26461.1"/>
    <property type="molecule type" value="Genomic_DNA"/>
</dbReference>
<evidence type="ECO:0000313" key="2">
    <source>
        <dbReference type="EMBL" id="WQQ26461.1"/>
    </source>
</evidence>
<name>A0ABZ0ZRR5_9ACTN</name>
<feature type="compositionally biased region" description="Polar residues" evidence="1">
    <location>
        <begin position="55"/>
        <end position="66"/>
    </location>
</feature>
<dbReference type="PROSITE" id="PS51318">
    <property type="entry name" value="TAT"/>
    <property type="match status" value="1"/>
</dbReference>
<feature type="compositionally biased region" description="Basic and acidic residues" evidence="1">
    <location>
        <begin position="417"/>
        <end position="430"/>
    </location>
</feature>
<protein>
    <submittedName>
        <fullName evidence="2">Uncharacterized protein</fullName>
    </submittedName>
</protein>
<dbReference type="RefSeq" id="WP_322937394.1">
    <property type="nucleotide sequence ID" value="NZ_CP141059.1"/>
</dbReference>
<feature type="region of interest" description="Disordered" evidence="1">
    <location>
        <begin position="388"/>
        <end position="430"/>
    </location>
</feature>
<organism evidence="2 3">
    <name type="scientific">Nocardioides bizhenqiangii</name>
    <dbReference type="NCBI Taxonomy" id="3095076"/>
    <lineage>
        <taxon>Bacteria</taxon>
        <taxon>Bacillati</taxon>
        <taxon>Actinomycetota</taxon>
        <taxon>Actinomycetes</taxon>
        <taxon>Propionibacteriales</taxon>
        <taxon>Nocardioidaceae</taxon>
        <taxon>Nocardioides</taxon>
    </lineage>
</organism>
<dbReference type="Proteomes" id="UP001327225">
    <property type="component" value="Chromosome"/>
</dbReference>
<keyword evidence="3" id="KW-1185">Reference proteome</keyword>
<sequence length="430" mass="44268">MNRPAPNASAEAERRFPRRFLLAVPGGAAIAGLSEAAVSSRATAAPGTDPWRLGGNTNVSTTGSNWIGTRNPAPLIIKTTATAGGTPAERMRVQANGRVGIGTTDPGTLLDVEGVARSGGVVRATHTGTGATAGAFRGIATKAGGFGGWFSGKGGGVWAQGNGTSTQGVFATGTFGVRANGDEIGVRGSGPIGVQGVGTGADSYGLRGDGDQYGLFADGFYAVYGSGEIGCYGSGAQYGLYAISVSTGIFADGNPAGYFDGNVEVTGTVTKSGSTTRIDHPLDPENRWLTHAGVESPDRKTVYDGTVVLDAGGEATVALPAYVSKLNADFRYQLTCVGGHAPVYVAREIRDGRFQIAGGRAGLKVSWQVTGVRRDDYARVHPVEVETAKSGDERGTRMFVPSGSGAKRMPTGRARRDKSVVDPRTVRQTS</sequence>
<proteinExistence type="predicted"/>